<feature type="compositionally biased region" description="Low complexity" evidence="1">
    <location>
        <begin position="289"/>
        <end position="310"/>
    </location>
</feature>
<name>W4KFH4_HETIT</name>
<gene>
    <name evidence="2" type="ORF">HETIRDRAFT_449940</name>
</gene>
<feature type="compositionally biased region" description="Acidic residues" evidence="1">
    <location>
        <begin position="227"/>
        <end position="236"/>
    </location>
</feature>
<dbReference type="OrthoDB" id="10677286at2759"/>
<dbReference type="EMBL" id="KI925456">
    <property type="protein sequence ID" value="ETW84479.1"/>
    <property type="molecule type" value="Genomic_DNA"/>
</dbReference>
<feature type="region of interest" description="Disordered" evidence="1">
    <location>
        <begin position="338"/>
        <end position="374"/>
    </location>
</feature>
<protein>
    <submittedName>
        <fullName evidence="2">Uncharacterized protein</fullName>
    </submittedName>
</protein>
<feature type="region of interest" description="Disordered" evidence="1">
    <location>
        <begin position="214"/>
        <end position="267"/>
    </location>
</feature>
<dbReference type="RefSeq" id="XP_009544144.1">
    <property type="nucleotide sequence ID" value="XM_009545849.1"/>
</dbReference>
<proteinExistence type="predicted"/>
<dbReference type="Proteomes" id="UP000030671">
    <property type="component" value="Unassembled WGS sequence"/>
</dbReference>
<dbReference type="InParanoid" id="W4KFH4"/>
<dbReference type="GeneID" id="20675993"/>
<dbReference type="HOGENOM" id="CLU_739792_0_0_1"/>
<keyword evidence="3" id="KW-1185">Reference proteome</keyword>
<evidence type="ECO:0000256" key="1">
    <source>
        <dbReference type="SAM" id="MobiDB-lite"/>
    </source>
</evidence>
<dbReference type="KEGG" id="hir:HETIRDRAFT_449940"/>
<evidence type="ECO:0000313" key="3">
    <source>
        <dbReference type="Proteomes" id="UP000030671"/>
    </source>
</evidence>
<accession>W4KFH4</accession>
<feature type="compositionally biased region" description="Low complexity" evidence="1">
    <location>
        <begin position="239"/>
        <end position="265"/>
    </location>
</feature>
<feature type="compositionally biased region" description="Basic and acidic residues" evidence="1">
    <location>
        <begin position="338"/>
        <end position="349"/>
    </location>
</feature>
<evidence type="ECO:0000313" key="2">
    <source>
        <dbReference type="EMBL" id="ETW84479.1"/>
    </source>
</evidence>
<feature type="compositionally biased region" description="Low complexity" evidence="1">
    <location>
        <begin position="350"/>
        <end position="364"/>
    </location>
</feature>
<reference evidence="2 3" key="1">
    <citation type="journal article" date="2012" name="New Phytol.">
        <title>Insight into trade-off between wood decay and parasitism from the genome of a fungal forest pathogen.</title>
        <authorList>
            <person name="Olson A."/>
            <person name="Aerts A."/>
            <person name="Asiegbu F."/>
            <person name="Belbahri L."/>
            <person name="Bouzid O."/>
            <person name="Broberg A."/>
            <person name="Canback B."/>
            <person name="Coutinho P.M."/>
            <person name="Cullen D."/>
            <person name="Dalman K."/>
            <person name="Deflorio G."/>
            <person name="van Diepen L.T."/>
            <person name="Dunand C."/>
            <person name="Duplessis S."/>
            <person name="Durling M."/>
            <person name="Gonthier P."/>
            <person name="Grimwood J."/>
            <person name="Fossdal C.G."/>
            <person name="Hansson D."/>
            <person name="Henrissat B."/>
            <person name="Hietala A."/>
            <person name="Himmelstrand K."/>
            <person name="Hoffmeister D."/>
            <person name="Hogberg N."/>
            <person name="James T.Y."/>
            <person name="Karlsson M."/>
            <person name="Kohler A."/>
            <person name="Kues U."/>
            <person name="Lee Y.H."/>
            <person name="Lin Y.C."/>
            <person name="Lind M."/>
            <person name="Lindquist E."/>
            <person name="Lombard V."/>
            <person name="Lucas S."/>
            <person name="Lunden K."/>
            <person name="Morin E."/>
            <person name="Murat C."/>
            <person name="Park J."/>
            <person name="Raffaello T."/>
            <person name="Rouze P."/>
            <person name="Salamov A."/>
            <person name="Schmutz J."/>
            <person name="Solheim H."/>
            <person name="Stahlberg J."/>
            <person name="Velez H."/>
            <person name="de Vries R.P."/>
            <person name="Wiebenga A."/>
            <person name="Woodward S."/>
            <person name="Yakovlev I."/>
            <person name="Garbelotto M."/>
            <person name="Martin F."/>
            <person name="Grigoriev I.V."/>
            <person name="Stenlid J."/>
        </authorList>
    </citation>
    <scope>NUCLEOTIDE SEQUENCE [LARGE SCALE GENOMIC DNA]</scope>
    <source>
        <strain evidence="2 3">TC 32-1</strain>
    </source>
</reference>
<feature type="compositionally biased region" description="Basic and acidic residues" evidence="1">
    <location>
        <begin position="365"/>
        <end position="374"/>
    </location>
</feature>
<dbReference type="AlphaFoldDB" id="W4KFH4"/>
<sequence>MSLATTPYPSERENLPPTVLYNLSSASLPPSDITVASRMMLSPASLASSCPPTPIGGVRSGSPIKVRYSAGSLKVRSMREDAMPTPISLSFPIAHNASSKTSSRSKPFEFCEEDGEDEEDDIPPHTRAFPLTFPRYANARRFPLSEDSQSLLRLATANVARQRRRLTSIPDWATLFRAQPTHSRLPIPFSTFIPFPTRMSRPVLPPLHIPSSGSKFFETGLPPQGCDTDDTDDTEGEGSSNSSTPSEPPSELLSEPPSPRPSASLHGTLTTRLFARYAAARKSMRAPHATSFRRSSSASSVRSAPAAPRPKASFLRRIAPRGLALRTRSLPVRVDVETSTRVDGGERAGARAGAGVGRSASVRRAASEKLRGLF</sequence>
<feature type="region of interest" description="Disordered" evidence="1">
    <location>
        <begin position="284"/>
        <end position="310"/>
    </location>
</feature>
<organism evidence="2 3">
    <name type="scientific">Heterobasidion irregulare (strain TC 32-1)</name>
    <dbReference type="NCBI Taxonomy" id="747525"/>
    <lineage>
        <taxon>Eukaryota</taxon>
        <taxon>Fungi</taxon>
        <taxon>Dikarya</taxon>
        <taxon>Basidiomycota</taxon>
        <taxon>Agaricomycotina</taxon>
        <taxon>Agaricomycetes</taxon>
        <taxon>Russulales</taxon>
        <taxon>Bondarzewiaceae</taxon>
        <taxon>Heterobasidion</taxon>
        <taxon>Heterobasidion annosum species complex</taxon>
    </lineage>
</organism>